<evidence type="ECO:0000256" key="4">
    <source>
        <dbReference type="SAM" id="Phobius"/>
    </source>
</evidence>
<dbReference type="GO" id="GO:0005737">
    <property type="term" value="C:cytoplasm"/>
    <property type="evidence" value="ECO:0007669"/>
    <property type="project" value="InterPro"/>
</dbReference>
<evidence type="ECO:0000256" key="2">
    <source>
        <dbReference type="SAM" id="Coils"/>
    </source>
</evidence>
<comment type="caution">
    <text evidence="5">The sequence shown here is derived from an EMBL/GenBank/DDBJ whole genome shotgun (WGS) entry which is preliminary data.</text>
</comment>
<dbReference type="Pfam" id="PF14822">
    <property type="entry name" value="Vasohibin"/>
    <property type="match status" value="3"/>
</dbReference>
<keyword evidence="4" id="KW-1133">Transmembrane helix</keyword>
<keyword evidence="2" id="KW-0175">Coiled coil</keyword>
<organism evidence="5 6">
    <name type="scientific">Gambusia affinis</name>
    <name type="common">Western mosquitofish</name>
    <name type="synonym">Heterandria affinis</name>
    <dbReference type="NCBI Taxonomy" id="33528"/>
    <lineage>
        <taxon>Eukaryota</taxon>
        <taxon>Metazoa</taxon>
        <taxon>Chordata</taxon>
        <taxon>Craniata</taxon>
        <taxon>Vertebrata</taxon>
        <taxon>Euteleostomi</taxon>
        <taxon>Actinopterygii</taxon>
        <taxon>Neopterygii</taxon>
        <taxon>Teleostei</taxon>
        <taxon>Neoteleostei</taxon>
        <taxon>Acanthomorphata</taxon>
        <taxon>Ovalentaria</taxon>
        <taxon>Atherinomorphae</taxon>
        <taxon>Cyprinodontiformes</taxon>
        <taxon>Poeciliidae</taxon>
        <taxon>Poeciliinae</taxon>
        <taxon>Gambusia</taxon>
    </lineage>
</organism>
<dbReference type="GO" id="GO:0045765">
    <property type="term" value="P:regulation of angiogenesis"/>
    <property type="evidence" value="ECO:0007669"/>
    <property type="project" value="InterPro"/>
</dbReference>
<feature type="region of interest" description="Disordered" evidence="3">
    <location>
        <begin position="356"/>
        <end position="388"/>
    </location>
</feature>
<evidence type="ECO:0000313" key="6">
    <source>
        <dbReference type="Proteomes" id="UP000250572"/>
    </source>
</evidence>
<feature type="active site" evidence="1">
    <location>
        <position position="191"/>
    </location>
</feature>
<name>A0A315VVR4_GAMAF</name>
<gene>
    <name evidence="5" type="ORF">CCH79_00000640</name>
</gene>
<dbReference type="PANTHER" id="PTHR15750">
    <property type="entry name" value="VASOHIBIN-1-LIKE ISOFORM X2"/>
    <property type="match status" value="1"/>
</dbReference>
<sequence>MTGPNSPSRTGTSSAKFSRRGRSKSTSAHCLLHYSAGEETAACPPSNSPEEEEKKEGGVLFYVNRNGFPIESVTWERMWAHVAAVHPEGQEMVDRIRNAAYLPKNAVPSIPIFKPSMSAPDWLVAVQNYMKALQRAARCVEFVPHKALERLLLFALHVLFFLLFMCLRPTLLCRLMETAREMIRESLPIKCLEAVILGIYLTNGLASLERFPISFKTQFSGHCFHHVVLGIYCNGRYGSLGMSRRPDLMDKPLSHRTLGELVAEFESSYKRYQHTLKKVEEETVELSRASAARGRLLTASVRLSQVKIGLYVPHNPHVFQPIEWKYLVLNTTRLGTQEMRKDLEKHGRDMRMKILKSSIAQSPIKERSRGKSLSPRRQPVSPQRRTAQRRDKSFLLYGITKCQGRPQWRGNLWSSAPLATVTRSVSDEPPCPLTPPRLTFPSQPGVYLPSSLPWTRFCTGR</sequence>
<proteinExistence type="predicted"/>
<feature type="compositionally biased region" description="Low complexity" evidence="3">
    <location>
        <begin position="375"/>
        <end position="385"/>
    </location>
</feature>
<evidence type="ECO:0000256" key="1">
    <source>
        <dbReference type="PIRSR" id="PIRSR628131-1"/>
    </source>
</evidence>
<feature type="compositionally biased region" description="Polar residues" evidence="3">
    <location>
        <begin position="1"/>
        <end position="16"/>
    </location>
</feature>
<feature type="coiled-coil region" evidence="2">
    <location>
        <begin position="262"/>
        <end position="289"/>
    </location>
</feature>
<keyword evidence="4" id="KW-0472">Membrane</keyword>
<dbReference type="AlphaFoldDB" id="A0A315VVR4"/>
<feature type="transmembrane region" description="Helical" evidence="4">
    <location>
        <begin position="151"/>
        <end position="171"/>
    </location>
</feature>
<keyword evidence="6" id="KW-1185">Reference proteome</keyword>
<keyword evidence="4" id="KW-0812">Transmembrane</keyword>
<evidence type="ECO:0008006" key="7">
    <source>
        <dbReference type="Google" id="ProtNLM"/>
    </source>
</evidence>
<evidence type="ECO:0000313" key="5">
    <source>
        <dbReference type="EMBL" id="PWA27425.1"/>
    </source>
</evidence>
<feature type="region of interest" description="Disordered" evidence="3">
    <location>
        <begin position="1"/>
        <end position="30"/>
    </location>
</feature>
<dbReference type="Proteomes" id="UP000250572">
    <property type="component" value="Unassembled WGS sequence"/>
</dbReference>
<accession>A0A315VVR4</accession>
<evidence type="ECO:0000256" key="3">
    <source>
        <dbReference type="SAM" id="MobiDB-lite"/>
    </source>
</evidence>
<protein>
    <recommendedName>
        <fullName evidence="7">Vasohibin 2</fullName>
    </recommendedName>
</protein>
<dbReference type="PANTHER" id="PTHR15750:SF4">
    <property type="entry name" value="TUBULINYL-TYR CARBOXYPEPTIDASE 2"/>
    <property type="match status" value="1"/>
</dbReference>
<feature type="active site" evidence="1">
    <location>
        <position position="243"/>
    </location>
</feature>
<dbReference type="EMBL" id="NHOQ01001000">
    <property type="protein sequence ID" value="PWA27425.1"/>
    <property type="molecule type" value="Genomic_DNA"/>
</dbReference>
<dbReference type="STRING" id="33528.ENSGAFP00000009744"/>
<feature type="active site" evidence="1">
    <location>
        <position position="226"/>
    </location>
</feature>
<dbReference type="InterPro" id="IPR028131">
    <property type="entry name" value="VASH1"/>
</dbReference>
<reference evidence="5 6" key="1">
    <citation type="journal article" date="2018" name="G3 (Bethesda)">
        <title>A High-Quality Reference Genome for the Invasive Mosquitofish Gambusia affinis Using a Chicago Library.</title>
        <authorList>
            <person name="Hoffberg S.L."/>
            <person name="Troendle N.J."/>
            <person name="Glenn T.C."/>
            <person name="Mahmud O."/>
            <person name="Louha S."/>
            <person name="Chalopin D."/>
            <person name="Bennetzen J.L."/>
            <person name="Mauricio R."/>
        </authorList>
    </citation>
    <scope>NUCLEOTIDE SEQUENCE [LARGE SCALE GENOMIC DNA]</scope>
    <source>
        <strain evidence="5">NE01/NJP1002.9</strain>
        <tissue evidence="5">Muscle</tissue>
    </source>
</reference>